<evidence type="ECO:0000313" key="4">
    <source>
        <dbReference type="Proteomes" id="UP000317909"/>
    </source>
</evidence>
<dbReference type="Gene3D" id="1.10.1330.10">
    <property type="entry name" value="Dockerin domain"/>
    <property type="match status" value="1"/>
</dbReference>
<dbReference type="OrthoDB" id="284134at2"/>
<gene>
    <name evidence="3" type="ORF">I41_07400</name>
</gene>
<keyword evidence="1" id="KW-0732">Signal</keyword>
<proteinExistence type="predicted"/>
<evidence type="ECO:0000313" key="3">
    <source>
        <dbReference type="EMBL" id="QDT71580.1"/>
    </source>
</evidence>
<dbReference type="EMBL" id="CP036339">
    <property type="protein sequence ID" value="QDT71580.1"/>
    <property type="molecule type" value="Genomic_DNA"/>
</dbReference>
<dbReference type="AlphaFoldDB" id="A0A517TT78"/>
<evidence type="ECO:0000256" key="1">
    <source>
        <dbReference type="SAM" id="SignalP"/>
    </source>
</evidence>
<dbReference type="Pfam" id="PF07589">
    <property type="entry name" value="PEP-CTERM"/>
    <property type="match status" value="1"/>
</dbReference>
<accession>A0A517TT78</accession>
<organism evidence="3 4">
    <name type="scientific">Lacipirellula limnantheis</name>
    <dbReference type="NCBI Taxonomy" id="2528024"/>
    <lineage>
        <taxon>Bacteria</taxon>
        <taxon>Pseudomonadati</taxon>
        <taxon>Planctomycetota</taxon>
        <taxon>Planctomycetia</taxon>
        <taxon>Pirellulales</taxon>
        <taxon>Lacipirellulaceae</taxon>
        <taxon>Lacipirellula</taxon>
    </lineage>
</organism>
<dbReference type="NCBIfam" id="TIGR02595">
    <property type="entry name" value="PEP_CTERM"/>
    <property type="match status" value="1"/>
</dbReference>
<sequence length="335" mass="35075" precursor="true">MKRFLWMLAAVAALPGRQPAMAMTMTLGAKQDATMFQNNPDNGSGGGNGLFAGTNGAQTSPRRALIAFDVAAGLPSSVVIHDVELTLFLGQFPNVGAVASSTIGLHPVTSSWGEGLTQLQTPPNDTFGGLGQGAAALDGDVTWNNRFHSATTPTAWTNPGGDFEPTSSASTVVTRNLNTGYVWNSTDALIDDVQGWLDAPQSNFGWMLKNADEVTPATFRGFYSSQTATPQLRPHLTVSFSLPGDFDHNDAVDAADLAAWQSNVGLGSGALHSQGDADLDGDVDGGDFLVWQRQVGQTPNPPAIAAIPEPATIGLLSIALAAGAWRRRTRQQSAS</sequence>
<feature type="signal peptide" evidence="1">
    <location>
        <begin position="1"/>
        <end position="22"/>
    </location>
</feature>
<dbReference type="KEGG" id="llh:I41_07400"/>
<dbReference type="NCBIfam" id="NF033679">
    <property type="entry name" value="DNRLRE_dom"/>
    <property type="match status" value="1"/>
</dbReference>
<feature type="domain" description="Ice-binding protein C-terminal" evidence="2">
    <location>
        <begin position="306"/>
        <end position="328"/>
    </location>
</feature>
<dbReference type="RefSeq" id="WP_145430963.1">
    <property type="nucleotide sequence ID" value="NZ_CP036339.1"/>
</dbReference>
<dbReference type="InterPro" id="IPR013424">
    <property type="entry name" value="Ice-binding_C"/>
</dbReference>
<name>A0A517TT78_9BACT</name>
<dbReference type="GO" id="GO:0000272">
    <property type="term" value="P:polysaccharide catabolic process"/>
    <property type="evidence" value="ECO:0007669"/>
    <property type="project" value="InterPro"/>
</dbReference>
<protein>
    <submittedName>
        <fullName evidence="3">PEP-CTERM motif protein</fullName>
    </submittedName>
</protein>
<evidence type="ECO:0000259" key="2">
    <source>
        <dbReference type="Pfam" id="PF07589"/>
    </source>
</evidence>
<feature type="chain" id="PRO_5022033178" evidence="1">
    <location>
        <begin position="23"/>
        <end position="335"/>
    </location>
</feature>
<dbReference type="InterPro" id="IPR036439">
    <property type="entry name" value="Dockerin_dom_sf"/>
</dbReference>
<reference evidence="3 4" key="1">
    <citation type="submission" date="2019-02" db="EMBL/GenBank/DDBJ databases">
        <title>Deep-cultivation of Planctomycetes and their phenomic and genomic characterization uncovers novel biology.</title>
        <authorList>
            <person name="Wiegand S."/>
            <person name="Jogler M."/>
            <person name="Boedeker C."/>
            <person name="Pinto D."/>
            <person name="Vollmers J."/>
            <person name="Rivas-Marin E."/>
            <person name="Kohn T."/>
            <person name="Peeters S.H."/>
            <person name="Heuer A."/>
            <person name="Rast P."/>
            <person name="Oberbeckmann S."/>
            <person name="Bunk B."/>
            <person name="Jeske O."/>
            <person name="Meyerdierks A."/>
            <person name="Storesund J.E."/>
            <person name="Kallscheuer N."/>
            <person name="Luecker S."/>
            <person name="Lage O.M."/>
            <person name="Pohl T."/>
            <person name="Merkel B.J."/>
            <person name="Hornburger P."/>
            <person name="Mueller R.-W."/>
            <person name="Bruemmer F."/>
            <person name="Labrenz M."/>
            <person name="Spormann A.M."/>
            <person name="Op den Camp H."/>
            <person name="Overmann J."/>
            <person name="Amann R."/>
            <person name="Jetten M.S.M."/>
            <person name="Mascher T."/>
            <person name="Medema M.H."/>
            <person name="Devos D.P."/>
            <person name="Kaster A.-K."/>
            <person name="Ovreas L."/>
            <person name="Rohde M."/>
            <person name="Galperin M.Y."/>
            <person name="Jogler C."/>
        </authorList>
    </citation>
    <scope>NUCLEOTIDE SEQUENCE [LARGE SCALE GENOMIC DNA]</scope>
    <source>
        <strain evidence="3 4">I41</strain>
    </source>
</reference>
<keyword evidence="4" id="KW-1185">Reference proteome</keyword>
<dbReference type="Proteomes" id="UP000317909">
    <property type="component" value="Chromosome"/>
</dbReference>